<evidence type="ECO:0000313" key="2">
    <source>
        <dbReference type="Proteomes" id="UP000030645"/>
    </source>
</evidence>
<evidence type="ECO:0000313" key="1">
    <source>
        <dbReference type="EMBL" id="EXB58204.1"/>
    </source>
</evidence>
<keyword evidence="2" id="KW-1185">Reference proteome</keyword>
<dbReference type="AlphaFoldDB" id="W9R8K7"/>
<reference evidence="2" key="1">
    <citation type="submission" date="2013-01" db="EMBL/GenBank/DDBJ databases">
        <title>Draft Genome Sequence of a Mulberry Tree, Morus notabilis C.K. Schneid.</title>
        <authorList>
            <person name="He N."/>
            <person name="Zhao S."/>
        </authorList>
    </citation>
    <scope>NUCLEOTIDE SEQUENCE</scope>
</reference>
<protein>
    <submittedName>
        <fullName evidence="1">Uncharacterized protein</fullName>
    </submittedName>
</protein>
<dbReference type="EMBL" id="KE344356">
    <property type="protein sequence ID" value="EXB58204.1"/>
    <property type="molecule type" value="Genomic_DNA"/>
</dbReference>
<name>W9R8K7_9ROSA</name>
<dbReference type="Proteomes" id="UP000030645">
    <property type="component" value="Unassembled WGS sequence"/>
</dbReference>
<sequence>MNKKIFKRVELGAKFNIQAAAVELSTRYSVNSSNPALGCCRRRCSANILRCSAPKKLKTRCSGKACTLRVFYGILSGAAAGK</sequence>
<proteinExistence type="predicted"/>
<gene>
    <name evidence="1" type="ORF">L484_026407</name>
</gene>
<accession>W9R8K7</accession>
<organism evidence="1 2">
    <name type="scientific">Morus notabilis</name>
    <dbReference type="NCBI Taxonomy" id="981085"/>
    <lineage>
        <taxon>Eukaryota</taxon>
        <taxon>Viridiplantae</taxon>
        <taxon>Streptophyta</taxon>
        <taxon>Embryophyta</taxon>
        <taxon>Tracheophyta</taxon>
        <taxon>Spermatophyta</taxon>
        <taxon>Magnoliopsida</taxon>
        <taxon>eudicotyledons</taxon>
        <taxon>Gunneridae</taxon>
        <taxon>Pentapetalae</taxon>
        <taxon>rosids</taxon>
        <taxon>fabids</taxon>
        <taxon>Rosales</taxon>
        <taxon>Moraceae</taxon>
        <taxon>Moreae</taxon>
        <taxon>Morus</taxon>
    </lineage>
</organism>